<evidence type="ECO:0000313" key="3">
    <source>
        <dbReference type="Proteomes" id="UP001642360"/>
    </source>
</evidence>
<dbReference type="InterPro" id="IPR048876">
    <property type="entry name" value="BipA_C"/>
</dbReference>
<dbReference type="Proteomes" id="UP001642360">
    <property type="component" value="Unassembled WGS sequence"/>
</dbReference>
<reference evidence="2 3" key="1">
    <citation type="submission" date="2024-02" db="EMBL/GenBank/DDBJ databases">
        <authorList>
            <person name="Vignale AGUSTIN F."/>
            <person name="Sosa J E."/>
            <person name="Modenutti C."/>
        </authorList>
    </citation>
    <scope>NUCLEOTIDE SEQUENCE [LARGE SCALE GENOMIC DNA]</scope>
</reference>
<dbReference type="Gene3D" id="3.30.70.240">
    <property type="match status" value="1"/>
</dbReference>
<protein>
    <recommendedName>
        <fullName evidence="1">TypA/BipA C-terminal domain-containing protein</fullName>
    </recommendedName>
</protein>
<dbReference type="Pfam" id="PF21018">
    <property type="entry name" value="BipA_C"/>
    <property type="match status" value="1"/>
</dbReference>
<name>A0ABC8TUI0_9AQUA</name>
<dbReference type="EMBL" id="CAUOFW020006080">
    <property type="protein sequence ID" value="CAK9172855.1"/>
    <property type="molecule type" value="Genomic_DNA"/>
</dbReference>
<dbReference type="Gene3D" id="3.30.70.870">
    <property type="entry name" value="Elongation Factor G (Translational Gtpase), domain 3"/>
    <property type="match status" value="1"/>
</dbReference>
<keyword evidence="3" id="KW-1185">Reference proteome</keyword>
<dbReference type="Gene3D" id="2.40.50.250">
    <property type="entry name" value="bipa protein"/>
    <property type="match status" value="1"/>
</dbReference>
<comment type="caution">
    <text evidence="2">The sequence shown here is derived from an EMBL/GenBank/DDBJ whole genome shotgun (WGS) entry which is preliminary data.</text>
</comment>
<evidence type="ECO:0000313" key="2">
    <source>
        <dbReference type="EMBL" id="CAK9172855.1"/>
    </source>
</evidence>
<dbReference type="InterPro" id="IPR042116">
    <property type="entry name" value="TypA/BipA_C"/>
</dbReference>
<feature type="domain" description="TypA/BipA C-terminal" evidence="1">
    <location>
        <begin position="99"/>
        <end position="207"/>
    </location>
</feature>
<gene>
    <name evidence="2" type="ORF">ILEXP_LOCUS42541</name>
</gene>
<organism evidence="2 3">
    <name type="scientific">Ilex paraguariensis</name>
    <name type="common">yerba mate</name>
    <dbReference type="NCBI Taxonomy" id="185542"/>
    <lineage>
        <taxon>Eukaryota</taxon>
        <taxon>Viridiplantae</taxon>
        <taxon>Streptophyta</taxon>
        <taxon>Embryophyta</taxon>
        <taxon>Tracheophyta</taxon>
        <taxon>Spermatophyta</taxon>
        <taxon>Magnoliopsida</taxon>
        <taxon>eudicotyledons</taxon>
        <taxon>Gunneridae</taxon>
        <taxon>Pentapetalae</taxon>
        <taxon>asterids</taxon>
        <taxon>campanulids</taxon>
        <taxon>Aquifoliales</taxon>
        <taxon>Aquifoliaceae</taxon>
        <taxon>Ilex</taxon>
    </lineage>
</organism>
<evidence type="ECO:0000259" key="1">
    <source>
        <dbReference type="Pfam" id="PF21018"/>
    </source>
</evidence>
<accession>A0ABC8TUI0</accession>
<sequence>MAEAETNLAINVIPTLSDSYEVQGRGELQLGVSTRILEDYEVESLCHKLANNHYRLSLGWYLMAYKGLLLSPRYVMFSNLLETDASYAKYRGSLGNVRKGVLVSMGYGAITAHALMSLEARGTLFVNPGMETYDGMIVGEHSRDTDLDVNPVRTKELTNIRSAGKDENVKLSPPRLMTLEEAIGYVASDELIEVTPKAIRLRKRYLDAGKRKTMRNKPKD</sequence>
<dbReference type="FunFam" id="2.40.50.250:FF:000001">
    <property type="entry name" value="GTP-binding protein TypA"/>
    <property type="match status" value="1"/>
</dbReference>
<dbReference type="AlphaFoldDB" id="A0ABC8TUI0"/>
<proteinExistence type="predicted"/>